<dbReference type="EMBL" id="FNYT01000015">
    <property type="protein sequence ID" value="SEJ48623.1"/>
    <property type="molecule type" value="Genomic_DNA"/>
</dbReference>
<keyword evidence="11" id="KW-1185">Reference proteome</keyword>
<comment type="subunit">
    <text evidence="5">Binds ribosomal protein uS19.</text>
</comment>
<dbReference type="RefSeq" id="WP_068623836.1">
    <property type="nucleotide sequence ID" value="NZ_FJNB01000018.1"/>
</dbReference>
<keyword evidence="3 5" id="KW-0698">rRNA processing</keyword>
<evidence type="ECO:0000313" key="9">
    <source>
        <dbReference type="EMBL" id="SEJ48623.1"/>
    </source>
</evidence>
<evidence type="ECO:0000313" key="8">
    <source>
        <dbReference type="EMBL" id="CZR05672.1"/>
    </source>
</evidence>
<dbReference type="GO" id="GO:0042274">
    <property type="term" value="P:ribosomal small subunit biogenesis"/>
    <property type="evidence" value="ECO:0007669"/>
    <property type="project" value="UniProtKB-UniRule"/>
</dbReference>
<dbReference type="Pfam" id="PF01782">
    <property type="entry name" value="RimM"/>
    <property type="match status" value="1"/>
</dbReference>
<protein>
    <recommendedName>
        <fullName evidence="5">Ribosome maturation factor RimM</fullName>
    </recommendedName>
</protein>
<comment type="similarity">
    <text evidence="5">Belongs to the RimM family.</text>
</comment>
<evidence type="ECO:0000259" key="7">
    <source>
        <dbReference type="Pfam" id="PF05239"/>
    </source>
</evidence>
<dbReference type="InterPro" id="IPR027275">
    <property type="entry name" value="PRC-brl_dom"/>
</dbReference>
<dbReference type="Gene3D" id="2.30.30.240">
    <property type="entry name" value="PRC-barrel domain"/>
    <property type="match status" value="1"/>
</dbReference>
<dbReference type="Pfam" id="PF05239">
    <property type="entry name" value="PRC"/>
    <property type="match status" value="1"/>
</dbReference>
<dbReference type="GO" id="GO:0005840">
    <property type="term" value="C:ribosome"/>
    <property type="evidence" value="ECO:0007669"/>
    <property type="project" value="InterPro"/>
</dbReference>
<dbReference type="OrthoDB" id="9810331at2"/>
<dbReference type="InterPro" id="IPR009000">
    <property type="entry name" value="Transl_B-barrel_sf"/>
</dbReference>
<evidence type="ECO:0000256" key="2">
    <source>
        <dbReference type="ARBA" id="ARBA00022517"/>
    </source>
</evidence>
<dbReference type="EMBL" id="FJNB01000018">
    <property type="protein sequence ID" value="CZR05672.1"/>
    <property type="molecule type" value="Genomic_DNA"/>
</dbReference>
<name>A0A143Z2K8_9LACT</name>
<proteinExistence type="inferred from homology"/>
<keyword evidence="4 5" id="KW-0143">Chaperone</keyword>
<sequence length="171" mass="19337">MEKFYDVGKVVNTQGLKGEVRVISSTDFADERYKKGATLYLFRENCEPIALKVASHRVHKNFNLLTFEGYNRIEEVEPFKGGTLKVSEEQLEDLSENEFYYHEIIGLSVVSDTGEKLGTIKEILPLGANDVWVVSRPGQKDLLIPYIASVVEKVSLEDKQVTIHVLEGLMD</sequence>
<dbReference type="InterPro" id="IPR011033">
    <property type="entry name" value="PRC_barrel-like_sf"/>
</dbReference>
<dbReference type="GO" id="GO:0006364">
    <property type="term" value="P:rRNA processing"/>
    <property type="evidence" value="ECO:0007669"/>
    <property type="project" value="UniProtKB-UniRule"/>
</dbReference>
<gene>
    <name evidence="5" type="primary">rimM</name>
    <name evidence="9" type="ORF">SAMN05216375_11523</name>
    <name evidence="8" type="ORF">TR210_2247</name>
</gene>
<comment type="function">
    <text evidence="5">An accessory protein needed during the final step in the assembly of 30S ribosomal subunit, possibly for assembly of the head region. Essential for efficient processing of 16S rRNA. May be needed both before and after RbfA during the maturation of 16S rRNA. It has affinity for free ribosomal 30S subunits but not for 70S ribosomes.</text>
</comment>
<keyword evidence="1 5" id="KW-0963">Cytoplasm</keyword>
<dbReference type="GO" id="GO:0043022">
    <property type="term" value="F:ribosome binding"/>
    <property type="evidence" value="ECO:0007669"/>
    <property type="project" value="InterPro"/>
</dbReference>
<dbReference type="InterPro" id="IPR002676">
    <property type="entry name" value="RimM_N"/>
</dbReference>
<keyword evidence="2 5" id="KW-0690">Ribosome biogenesis</keyword>
<dbReference type="PANTHER" id="PTHR33692">
    <property type="entry name" value="RIBOSOME MATURATION FACTOR RIMM"/>
    <property type="match status" value="1"/>
</dbReference>
<comment type="subcellular location">
    <subcellularLocation>
        <location evidence="5">Cytoplasm</location>
    </subcellularLocation>
</comment>
<dbReference type="STRING" id="640938.TR210_2247"/>
<dbReference type="SUPFAM" id="SSF50346">
    <property type="entry name" value="PRC-barrel domain"/>
    <property type="match status" value="1"/>
</dbReference>
<evidence type="ECO:0000313" key="11">
    <source>
        <dbReference type="Proteomes" id="UP000199280"/>
    </source>
</evidence>
<dbReference type="AlphaFoldDB" id="A0A143Z2K8"/>
<dbReference type="NCBIfam" id="TIGR02273">
    <property type="entry name" value="16S_RimM"/>
    <property type="match status" value="1"/>
</dbReference>
<dbReference type="InterPro" id="IPR036976">
    <property type="entry name" value="RimM_N_sf"/>
</dbReference>
<reference evidence="8 10" key="1">
    <citation type="submission" date="2016-02" db="EMBL/GenBank/DDBJ databases">
        <authorList>
            <person name="Wen L."/>
            <person name="He K."/>
            <person name="Yang H."/>
        </authorList>
    </citation>
    <scope>NUCLEOTIDE SEQUENCE [LARGE SCALE GENOMIC DNA]</scope>
    <source>
        <strain evidence="8">Trichococcus_R210</strain>
    </source>
</reference>
<organism evidence="8 10">
    <name type="scientific">Trichococcus ilyis</name>
    <dbReference type="NCBI Taxonomy" id="640938"/>
    <lineage>
        <taxon>Bacteria</taxon>
        <taxon>Bacillati</taxon>
        <taxon>Bacillota</taxon>
        <taxon>Bacilli</taxon>
        <taxon>Lactobacillales</taxon>
        <taxon>Carnobacteriaceae</taxon>
        <taxon>Trichococcus</taxon>
    </lineage>
</organism>
<evidence type="ECO:0000256" key="1">
    <source>
        <dbReference type="ARBA" id="ARBA00022490"/>
    </source>
</evidence>
<reference evidence="9 11" key="2">
    <citation type="submission" date="2016-10" db="EMBL/GenBank/DDBJ databases">
        <authorList>
            <person name="Varghese N."/>
            <person name="Submissions S."/>
        </authorList>
    </citation>
    <scope>NUCLEOTIDE SEQUENCE [LARGE SCALE GENOMIC DNA]</scope>
    <source>
        <strain evidence="9 11">DSM 22150</strain>
    </source>
</reference>
<dbReference type="SUPFAM" id="SSF50447">
    <property type="entry name" value="Translation proteins"/>
    <property type="match status" value="1"/>
</dbReference>
<dbReference type="GO" id="GO:0005737">
    <property type="term" value="C:cytoplasm"/>
    <property type="evidence" value="ECO:0007669"/>
    <property type="project" value="UniProtKB-SubCell"/>
</dbReference>
<dbReference type="Proteomes" id="UP000199280">
    <property type="component" value="Unassembled WGS sequence"/>
</dbReference>
<feature type="domain" description="PRC-barrel" evidence="7">
    <location>
        <begin position="96"/>
        <end position="169"/>
    </location>
</feature>
<evidence type="ECO:0000256" key="4">
    <source>
        <dbReference type="ARBA" id="ARBA00023186"/>
    </source>
</evidence>
<dbReference type="InterPro" id="IPR011961">
    <property type="entry name" value="RimM"/>
</dbReference>
<evidence type="ECO:0000256" key="5">
    <source>
        <dbReference type="HAMAP-Rule" id="MF_00014"/>
    </source>
</evidence>
<evidence type="ECO:0000259" key="6">
    <source>
        <dbReference type="Pfam" id="PF01782"/>
    </source>
</evidence>
<evidence type="ECO:0000256" key="3">
    <source>
        <dbReference type="ARBA" id="ARBA00022552"/>
    </source>
</evidence>
<evidence type="ECO:0000313" key="10">
    <source>
        <dbReference type="Proteomes" id="UP000076878"/>
    </source>
</evidence>
<dbReference type="PANTHER" id="PTHR33692:SF1">
    <property type="entry name" value="RIBOSOME MATURATION FACTOR RIMM"/>
    <property type="match status" value="1"/>
</dbReference>
<accession>A0A143Z2K8</accession>
<dbReference type="Gene3D" id="2.40.30.60">
    <property type="entry name" value="RimM"/>
    <property type="match status" value="1"/>
</dbReference>
<feature type="domain" description="RimM N-terminal" evidence="6">
    <location>
        <begin position="7"/>
        <end position="90"/>
    </location>
</feature>
<dbReference type="HAMAP" id="MF_00014">
    <property type="entry name" value="Ribosome_mat_RimM"/>
    <property type="match status" value="1"/>
</dbReference>
<dbReference type="Proteomes" id="UP000076878">
    <property type="component" value="Unassembled WGS sequence"/>
</dbReference>
<comment type="domain">
    <text evidence="5">The PRC barrel domain binds ribosomal protein uS19.</text>
</comment>